<comment type="similarity">
    <text evidence="2 6">Belongs to the VPS35 family.</text>
</comment>
<dbReference type="OrthoDB" id="10258141at2759"/>
<dbReference type="GO" id="GO:0005770">
    <property type="term" value="C:late endosome"/>
    <property type="evidence" value="ECO:0007669"/>
    <property type="project" value="TreeGrafter"/>
</dbReference>
<dbReference type="InParanoid" id="A0A3P7DJ67"/>
<dbReference type="GO" id="GO:0005829">
    <property type="term" value="C:cytosol"/>
    <property type="evidence" value="ECO:0007669"/>
    <property type="project" value="GOC"/>
</dbReference>
<name>A0A3P7DJ67_WUCBA</name>
<protein>
    <recommendedName>
        <fullName evidence="6">Vacuolar protein sorting-associated protein 35</fullName>
    </recommendedName>
</protein>
<gene>
    <name evidence="7" type="ORF">WBA_LOCUS2</name>
</gene>
<comment type="function">
    <text evidence="6">Plays a role in vesicular protein sorting.</text>
</comment>
<keyword evidence="3 6" id="KW-0813">Transport</keyword>
<dbReference type="PANTHER" id="PTHR11099">
    <property type="entry name" value="VACUOLAR SORTING PROTEIN 35"/>
    <property type="match status" value="1"/>
</dbReference>
<dbReference type="AlphaFoldDB" id="A0A3P7DJ67"/>
<evidence type="ECO:0000256" key="1">
    <source>
        <dbReference type="ARBA" id="ARBA00004170"/>
    </source>
</evidence>
<dbReference type="PANTHER" id="PTHR11099:SF0">
    <property type="entry name" value="VACUOLAR PROTEIN SORTING-ASSOCIATED PROTEIN 35"/>
    <property type="match status" value="1"/>
</dbReference>
<dbReference type="GO" id="GO:0030906">
    <property type="term" value="C:retromer, cargo-selective complex"/>
    <property type="evidence" value="ECO:0007669"/>
    <property type="project" value="InterPro"/>
</dbReference>
<keyword evidence="5" id="KW-0472">Membrane</keyword>
<comment type="subcellular location">
    <subcellularLocation>
        <location evidence="1">Membrane</location>
        <topology evidence="1">Peripheral membrane protein</topology>
    </subcellularLocation>
</comment>
<dbReference type="Gene3D" id="1.25.40.660">
    <property type="entry name" value="Vacuolar protein sorting-associated protein 35, helical subcomplex Vps35-C"/>
    <property type="match status" value="1"/>
</dbReference>
<keyword evidence="4 6" id="KW-0653">Protein transport</keyword>
<dbReference type="Pfam" id="PF03635">
    <property type="entry name" value="Vps35"/>
    <property type="match status" value="1"/>
</dbReference>
<dbReference type="InterPro" id="IPR042491">
    <property type="entry name" value="Vps35_C"/>
</dbReference>
<evidence type="ECO:0000256" key="4">
    <source>
        <dbReference type="ARBA" id="ARBA00022927"/>
    </source>
</evidence>
<organism evidence="7 8">
    <name type="scientific">Wuchereria bancrofti</name>
    <dbReference type="NCBI Taxonomy" id="6293"/>
    <lineage>
        <taxon>Eukaryota</taxon>
        <taxon>Metazoa</taxon>
        <taxon>Ecdysozoa</taxon>
        <taxon>Nematoda</taxon>
        <taxon>Chromadorea</taxon>
        <taxon>Rhabditida</taxon>
        <taxon>Spirurina</taxon>
        <taxon>Spiruromorpha</taxon>
        <taxon>Filarioidea</taxon>
        <taxon>Onchocercidae</taxon>
        <taxon>Wuchereria</taxon>
    </lineage>
</organism>
<accession>A0A3P7DJ67</accession>
<dbReference type="FunCoup" id="A0A3P7DJ67">
    <property type="interactions" value="2524"/>
</dbReference>
<dbReference type="EMBL" id="UYWW01000001">
    <property type="protein sequence ID" value="VDM06616.1"/>
    <property type="molecule type" value="Genomic_DNA"/>
</dbReference>
<evidence type="ECO:0000313" key="8">
    <source>
        <dbReference type="Proteomes" id="UP000270924"/>
    </source>
</evidence>
<sequence length="845" mass="97132">MTKNDDSLMLKSEQEKLLEETCLTVRSLSFEMKRCLDKGVLMDALKHASQMLSELRTGTLTPKYYYRLYVDVTNELQHLETHLTEDYEKGKKVADLYELVQYAGNVIPRLYLLVTVGVVYIRLGEANARDILKDLVEMCRGVQHPLRGLFLRNYLLQCTRNLLPDIAESNNSDHGDVRDAIDFIMVNFAEMNKLWVRMQHQGPSREKDKRERERRELRILVGTNLVRLSQLENLNINSYRKIVLPGILEQAVSCKDAISQEYLMECVIQVFPDEYHLATLHEFLHACSELDQGVQIKNVFIALIDRLAIYASSEGVEIPNDLPLFEIFSKQTQSVIMSREGMPPEDIVSLQTTLVNFALKCYPERTDYADMVFATTASVFAKFKIVRAPYSSVVGREIMKILRIPVDQYNNTDKLLQLEHYGDVLGLMDYRGRTQAAAYVLQKMVDDDAVLTTMEAVEKLLNLIEPLLVDQEDQPDDLRMNEDFVDEQALVSRFVNLIHAPTTDQQFLIISAVRKRFGAGGRYRIQYSLPTITFALYQLIVRYAAETDDQKRDAKLQKMFVFCMHTVDALVSTAELSQLPIRLYLQGVLIADQIQFDNSVTVAYEFFSKAFSIYEEEVADSRAQLAAISLLIGVCLHYVQGTLERVKCFTEENHEPLRTQCAHASAKLFKKADQCIAVCLVIKMKRYENNIHYQKKHNETYCFVEAHLFWNGHTADRDLPMKDSMQVMNCLKKALRVTSQCMDPVVQVQLYITVFNHYLYFYEAGCNEITIDVLNQLIGKIRELVVQLEPSNEAEQITTYFNVIVSNFLTHVVLCRITLCMILSVQDLSFGTGLEQLLDEHELDF</sequence>
<dbReference type="Proteomes" id="UP000270924">
    <property type="component" value="Unassembled WGS sequence"/>
</dbReference>
<dbReference type="GO" id="GO:0042147">
    <property type="term" value="P:retrograde transport, endosome to Golgi"/>
    <property type="evidence" value="ECO:0007669"/>
    <property type="project" value="InterPro"/>
</dbReference>
<proteinExistence type="inferred from homology"/>
<reference evidence="7 8" key="1">
    <citation type="submission" date="2018-11" db="EMBL/GenBank/DDBJ databases">
        <authorList>
            <consortium name="Pathogen Informatics"/>
        </authorList>
    </citation>
    <scope>NUCLEOTIDE SEQUENCE [LARGE SCALE GENOMIC DNA]</scope>
</reference>
<evidence type="ECO:0000256" key="2">
    <source>
        <dbReference type="ARBA" id="ARBA00006536"/>
    </source>
</evidence>
<dbReference type="OMA" id="YIRSREY"/>
<evidence type="ECO:0000313" key="7">
    <source>
        <dbReference type="EMBL" id="VDM06616.1"/>
    </source>
</evidence>
<dbReference type="InterPro" id="IPR005378">
    <property type="entry name" value="Vps35"/>
</dbReference>
<evidence type="ECO:0000256" key="5">
    <source>
        <dbReference type="ARBA" id="ARBA00023136"/>
    </source>
</evidence>
<evidence type="ECO:0000256" key="6">
    <source>
        <dbReference type="PIRNR" id="PIRNR009375"/>
    </source>
</evidence>
<dbReference type="GO" id="GO:0006886">
    <property type="term" value="P:intracellular protein transport"/>
    <property type="evidence" value="ECO:0007669"/>
    <property type="project" value="TreeGrafter"/>
</dbReference>
<evidence type="ECO:0000256" key="3">
    <source>
        <dbReference type="ARBA" id="ARBA00022448"/>
    </source>
</evidence>
<dbReference type="PIRSF" id="PIRSF009375">
    <property type="entry name" value="Retromer_Vps35"/>
    <property type="match status" value="1"/>
</dbReference>
<keyword evidence="8" id="KW-1185">Reference proteome</keyword>